<evidence type="ECO:0000256" key="3">
    <source>
        <dbReference type="ARBA" id="ARBA00022729"/>
    </source>
</evidence>
<keyword evidence="4" id="KW-0592">Phosphate transport</keyword>
<dbReference type="PANTHER" id="PTHR30570">
    <property type="entry name" value="PERIPLASMIC PHOSPHATE BINDING COMPONENT OF PHOSPHATE ABC TRANSPORTER"/>
    <property type="match status" value="1"/>
</dbReference>
<keyword evidence="7" id="KW-1185">Reference proteome</keyword>
<dbReference type="RefSeq" id="WP_312640375.1">
    <property type="nucleotide sequence ID" value="NZ_CP116967.1"/>
</dbReference>
<evidence type="ECO:0000256" key="4">
    <source>
        <dbReference type="RuleBase" id="RU367119"/>
    </source>
</evidence>
<comment type="function">
    <text evidence="4">Involved in the system for phosphate transport across the cytoplasmic membrane.</text>
</comment>
<dbReference type="CDD" id="cd13653">
    <property type="entry name" value="PBP2_phosphate_like_1"/>
    <property type="match status" value="1"/>
</dbReference>
<feature type="signal peptide" evidence="4">
    <location>
        <begin position="1"/>
        <end position="28"/>
    </location>
</feature>
<dbReference type="KEGG" id="nall:PP769_12025"/>
<dbReference type="AlphaFoldDB" id="A0AA96GB24"/>
<evidence type="ECO:0000313" key="6">
    <source>
        <dbReference type="EMBL" id="WNM56705.1"/>
    </source>
</evidence>
<dbReference type="InterPro" id="IPR024370">
    <property type="entry name" value="PBP_domain"/>
</dbReference>
<protein>
    <recommendedName>
        <fullName evidence="4">Phosphate-binding protein</fullName>
    </recommendedName>
</protein>
<dbReference type="Gene3D" id="3.40.190.10">
    <property type="entry name" value="Periplasmic binding protein-like II"/>
    <property type="match status" value="2"/>
</dbReference>
<evidence type="ECO:0000259" key="5">
    <source>
        <dbReference type="Pfam" id="PF12849"/>
    </source>
</evidence>
<dbReference type="SUPFAM" id="SSF53850">
    <property type="entry name" value="Periplasmic binding protein-like II"/>
    <property type="match status" value="1"/>
</dbReference>
<evidence type="ECO:0000256" key="2">
    <source>
        <dbReference type="ARBA" id="ARBA00022448"/>
    </source>
</evidence>
<keyword evidence="3 4" id="KW-0732">Signal</keyword>
<comment type="similarity">
    <text evidence="1 4">Belongs to the PstS family.</text>
</comment>
<gene>
    <name evidence="6" type="ORF">PP769_12025</name>
</gene>
<dbReference type="GO" id="GO:0006817">
    <property type="term" value="P:phosphate ion transport"/>
    <property type="evidence" value="ECO:0007669"/>
    <property type="project" value="UniProtKB-UniRule"/>
</dbReference>
<dbReference type="PANTHER" id="PTHR30570:SF6">
    <property type="entry name" value="PHOSPHATE-BINDING PROTEIN PSTS"/>
    <property type="match status" value="1"/>
</dbReference>
<dbReference type="GO" id="GO:0042301">
    <property type="term" value="F:phosphate ion binding"/>
    <property type="evidence" value="ECO:0007669"/>
    <property type="project" value="UniProtKB-UniRule"/>
</dbReference>
<name>A0AA96GB24_9BACT</name>
<dbReference type="Pfam" id="PF12849">
    <property type="entry name" value="PBP_like_2"/>
    <property type="match status" value="1"/>
</dbReference>
<dbReference type="InterPro" id="IPR011862">
    <property type="entry name" value="Phos-bd"/>
</dbReference>
<evidence type="ECO:0000256" key="1">
    <source>
        <dbReference type="ARBA" id="ARBA00008725"/>
    </source>
</evidence>
<proteinExistence type="inferred from homology"/>
<keyword evidence="2 4" id="KW-0813">Transport</keyword>
<feature type="chain" id="PRO_5041516052" description="Phosphate-binding protein" evidence="4">
    <location>
        <begin position="29"/>
        <end position="348"/>
    </location>
</feature>
<dbReference type="Proteomes" id="UP001302719">
    <property type="component" value="Chromosome"/>
</dbReference>
<sequence length="348" mass="38133">MKLNESQFLKGVMLFGLMFIVLSPPAMGADDLFPKVDEQVPRYSPQSRVSGKVEIDGSNTMKTILETWKDKLEKIHPDLEIILKTDGSNAGVESLMSGKTKIAAMSRPMTNQEIEKFTKQLGYAPTAIPVAVDAFAIFVHKDNPLDHITLQQLDALFSSDRRRGAPESIDTWGQLGLSGVWETSSIVSHIRDTKSGTGQFFREFVMLNGKDKEMSLVQPGAASVVHAVTNDPYAVGYSGIGYRTNSVKPLHVAAGEGDSFVEPTFQSATDGSYPLHRRLYLYVNEPPNMEHAPFLSEIIQFALSLEGQQVVAKSGFFPLPTKDLVALSAAWSRPMASVANTKGPKNLK</sequence>
<reference evidence="6 7" key="1">
    <citation type="submission" date="2023-01" db="EMBL/GenBank/DDBJ databases">
        <title>Cultivation and genomic characterization of new, ubiquitous marine nitrite-oxidizing bacteria from the Nitrospirales.</title>
        <authorList>
            <person name="Mueller A.J."/>
            <person name="Daebeler A."/>
            <person name="Herbold C.W."/>
            <person name="Kirkegaard R.H."/>
            <person name="Daims H."/>
        </authorList>
    </citation>
    <scope>NUCLEOTIDE SEQUENCE [LARGE SCALE GENOMIC DNA]</scope>
    <source>
        <strain evidence="6 7">VA</strain>
    </source>
</reference>
<accession>A0AA96GB24</accession>
<organism evidence="6 7">
    <name type="scientific">Candidatus Nitrospira allomarina</name>
    <dbReference type="NCBI Taxonomy" id="3020900"/>
    <lineage>
        <taxon>Bacteria</taxon>
        <taxon>Pseudomonadati</taxon>
        <taxon>Nitrospirota</taxon>
        <taxon>Nitrospiria</taxon>
        <taxon>Nitrospirales</taxon>
        <taxon>Nitrospiraceae</taxon>
        <taxon>Nitrospira</taxon>
    </lineage>
</organism>
<dbReference type="InterPro" id="IPR050811">
    <property type="entry name" value="Phosphate_ABC_transporter"/>
</dbReference>
<feature type="domain" description="PBP" evidence="5">
    <location>
        <begin position="46"/>
        <end position="304"/>
    </location>
</feature>
<evidence type="ECO:0000313" key="7">
    <source>
        <dbReference type="Proteomes" id="UP001302719"/>
    </source>
</evidence>
<dbReference type="EMBL" id="CP116967">
    <property type="protein sequence ID" value="WNM56705.1"/>
    <property type="molecule type" value="Genomic_DNA"/>
</dbReference>
<dbReference type="NCBIfam" id="TIGR02136">
    <property type="entry name" value="ptsS_2"/>
    <property type="match status" value="1"/>
</dbReference>